<dbReference type="InterPro" id="IPR001650">
    <property type="entry name" value="Helicase_C-like"/>
</dbReference>
<dbReference type="Gene3D" id="3.90.1150.50">
    <property type="entry name" value="Transcription-repair-coupling factor, D7 domain"/>
    <property type="match status" value="1"/>
</dbReference>
<dbReference type="SUPFAM" id="SSF143517">
    <property type="entry name" value="TRCF domain-like"/>
    <property type="match status" value="1"/>
</dbReference>
<comment type="function">
    <text evidence="9">Couples transcription and DNA repair by recognizing RNA polymerase (RNAP) stalled at DNA lesions. Mediates ATP-dependent release of RNAP and its truncated transcript from the DNA, and recruitment of nucleotide excision repair machinery to the damaged site.</text>
</comment>
<dbReference type="Pfam" id="PF02559">
    <property type="entry name" value="CarD_TRCF_RID"/>
    <property type="match status" value="1"/>
</dbReference>
<dbReference type="SMART" id="SM00982">
    <property type="entry name" value="TRCF"/>
    <property type="match status" value="1"/>
</dbReference>
<feature type="domain" description="Helicase C-terminal" evidence="12">
    <location>
        <begin position="749"/>
        <end position="900"/>
    </location>
</feature>
<dbReference type="Gene3D" id="3.40.50.11180">
    <property type="match status" value="1"/>
</dbReference>
<dbReference type="InterPro" id="IPR004576">
    <property type="entry name" value="Mfd"/>
</dbReference>
<evidence type="ECO:0000256" key="4">
    <source>
        <dbReference type="ARBA" id="ARBA00022801"/>
    </source>
</evidence>
<dbReference type="InterPro" id="IPR041471">
    <property type="entry name" value="UvrB_inter"/>
</dbReference>
<proteinExistence type="inferred from homology"/>
<dbReference type="PROSITE" id="PS51194">
    <property type="entry name" value="HELICASE_CTER"/>
    <property type="match status" value="1"/>
</dbReference>
<dbReference type="InterPro" id="IPR014001">
    <property type="entry name" value="Helicase_ATP-bd"/>
</dbReference>
<accession>A0A1X3HDV9</accession>
<dbReference type="InterPro" id="IPR005118">
    <property type="entry name" value="TRCF_C"/>
</dbReference>
<dbReference type="GO" id="GO:0005524">
    <property type="term" value="F:ATP binding"/>
    <property type="evidence" value="ECO:0007669"/>
    <property type="project" value="UniProtKB-UniRule"/>
</dbReference>
<protein>
    <recommendedName>
        <fullName evidence="9">Transcription-repair-coupling factor</fullName>
        <shortName evidence="9">TRCF</shortName>
        <ecNumber evidence="9">3.6.4.-</ecNumber>
    </recommendedName>
</protein>
<dbReference type="SUPFAM" id="SSF141259">
    <property type="entry name" value="CarD-like"/>
    <property type="match status" value="1"/>
</dbReference>
<dbReference type="InterPro" id="IPR003711">
    <property type="entry name" value="CarD-like/TRCF_RID"/>
</dbReference>
<feature type="compositionally biased region" description="Low complexity" evidence="10">
    <location>
        <begin position="1"/>
        <end position="10"/>
    </location>
</feature>
<dbReference type="HAMAP" id="MF_00969">
    <property type="entry name" value="TRCF"/>
    <property type="match status" value="1"/>
</dbReference>
<feature type="domain" description="Helicase ATP-binding" evidence="11">
    <location>
        <begin position="567"/>
        <end position="728"/>
    </location>
</feature>
<dbReference type="AlphaFoldDB" id="A0A1X3HDV9"/>
<dbReference type="EMBL" id="NAFI01000138">
    <property type="protein sequence ID" value="OSJ17847.1"/>
    <property type="molecule type" value="Genomic_DNA"/>
</dbReference>
<evidence type="ECO:0000256" key="2">
    <source>
        <dbReference type="ARBA" id="ARBA00022741"/>
    </source>
</evidence>
<feature type="region of interest" description="Disordered" evidence="10">
    <location>
        <begin position="1"/>
        <end position="35"/>
    </location>
</feature>
<sequence length="1079" mass="117951">MSKSAKSTSSKSKRSKSTSSTSKRPDKSASRSAVASSSPLGMLALHLLEQWEKSGRDGLVFLCDDESRAERLGGVIHALDPSVDVLVFPRLNTLPFDGLEPSREIAGRRSSVLRRLAKTKKPVFLVSTAEAIMERLPLPASWSRSSLTLKVGAPYSETELETRLEALGYDLDEEAEYPGGVLFHGKTFEVFPAGALAPFRIEHSGDTIRKIVAVDPIEHEVVYETPELIIDPMSERIALGATRGQRATLPDYCSRARWIADAGVSAHAESWLGTIEDAAGRRDAEREYLGQADWKQLKKRISVLPRKAAFISTPEFSKLASPRKALRAFVADMQRGGSRLLFVAAVEDDLRAMERMSGIKAERLADWSEVTKARSREGALLADFDAGFIGAGRKPLVVVTASDVLGSRAHHPQPMARAWNPAFDHPDVPEKGAAIVHLQRGLAVLDGLQTLDMGKGSRREMIRLKFAGDNAVLVPPSDLAVIWPYAGEPGKLTLDKADGSSWWARRTEAEAEIQVAAKALAKHISQRLRRRAPKLVPPGPAYEKFVARFPYFTTVDQAQAIQDVLDDLAAGHPMDRVICGDVGFGKTEVALRAAAAVALSGKQVAIAAPTTVLARQHVETFRKRFGPLGIEVGSLSRASSGPETRETKEGLRRGTLKVVVGTQALAAKDVKFADLGLVIIDEEQHFGAAEKAKLSGLAKGAHSLWMSATPIPRTLAAGLAGFRDLSVIASPPVHRLPIVTRIAPLSDAAIAAALLRERRRHGQSFLICPRIQDLEPMLARVQSVAPELRIVCLHGRLPVDEIDDRMMSFVDGEADVLLATNIVESGLDIPRANTIVVCWPEKFGLAQLHQLRGRVGRGGTRAFAHLLTEATSEQSEKRLAVLEEFSKPGAGFAISERDLDLRGAGDLFSEQQSGHVQVFGPVLYSHLLKRASERGSDTGADLWVPDLNMPLADMLPEGYVQSEAVRLEIYGRAARCRSDDDLEDLEEEISRRFGRLPPEARDFFASARLRIDCKRRGIVRLDVGPEAVAATFLPGRLRKFRGKSEARSLQRDGDRVVHAGRRDQDPFSRVEEFLDLLDG</sequence>
<keyword evidence="3 9" id="KW-0227">DNA damage</keyword>
<evidence type="ECO:0000256" key="10">
    <source>
        <dbReference type="SAM" id="MobiDB-lite"/>
    </source>
</evidence>
<dbReference type="Pfam" id="PF03461">
    <property type="entry name" value="TRCF"/>
    <property type="match status" value="1"/>
</dbReference>
<dbReference type="PANTHER" id="PTHR47964">
    <property type="entry name" value="ATP-DEPENDENT DNA HELICASE HOMOLOG RECG, CHLOROPLASTIC"/>
    <property type="match status" value="1"/>
</dbReference>
<keyword evidence="2 9" id="KW-0547">Nucleotide-binding</keyword>
<dbReference type="SMART" id="SM01058">
    <property type="entry name" value="CarD_TRCF"/>
    <property type="match status" value="1"/>
</dbReference>
<dbReference type="Proteomes" id="UP000193553">
    <property type="component" value="Unassembled WGS sequence"/>
</dbReference>
<dbReference type="Gene3D" id="2.40.10.170">
    <property type="match status" value="1"/>
</dbReference>
<evidence type="ECO:0000256" key="1">
    <source>
        <dbReference type="ARBA" id="ARBA00022490"/>
    </source>
</evidence>
<gene>
    <name evidence="9" type="primary">mfd</name>
    <name evidence="13" type="ORF">BSZ18_03485</name>
</gene>
<evidence type="ECO:0000256" key="9">
    <source>
        <dbReference type="HAMAP-Rule" id="MF_00969"/>
    </source>
</evidence>
<dbReference type="InterPro" id="IPR037235">
    <property type="entry name" value="TRCF-like_C_D7"/>
</dbReference>
<reference evidence="13 14" key="1">
    <citation type="submission" date="2017-03" db="EMBL/GenBank/DDBJ databases">
        <title>Whole genome sequences of fourteen strains of Bradyrhizobium canariense and one strain of Bradyrhizobium japonicum isolated from Lupinus (Papilionoideae: Genisteae) species in Algeria.</title>
        <authorList>
            <person name="Crovadore J."/>
            <person name="Chekireb D."/>
            <person name="Brachmann A."/>
            <person name="Chablais R."/>
            <person name="Cochard B."/>
            <person name="Lefort F."/>
        </authorList>
    </citation>
    <scope>NUCLEOTIDE SEQUENCE [LARGE SCALE GENOMIC DNA]</scope>
    <source>
        <strain evidence="13 14">UBMA195</strain>
    </source>
</reference>
<evidence type="ECO:0000259" key="12">
    <source>
        <dbReference type="PROSITE" id="PS51194"/>
    </source>
</evidence>
<keyword evidence="8 9" id="KW-0234">DNA repair</keyword>
<dbReference type="EC" id="3.6.4.-" evidence="9"/>
<comment type="similarity">
    <text evidence="9">In the C-terminal section; belongs to the helicase family. RecG subfamily.</text>
</comment>
<name>A0A1X3HDV9_9BRAD</name>
<keyword evidence="5" id="KW-0347">Helicase</keyword>
<keyword evidence="1 9" id="KW-0963">Cytoplasm</keyword>
<dbReference type="InterPro" id="IPR027417">
    <property type="entry name" value="P-loop_NTPase"/>
</dbReference>
<dbReference type="GO" id="GO:0006355">
    <property type="term" value="P:regulation of DNA-templated transcription"/>
    <property type="evidence" value="ECO:0007669"/>
    <property type="project" value="UniProtKB-UniRule"/>
</dbReference>
<dbReference type="InterPro" id="IPR036101">
    <property type="entry name" value="CarD-like/TRCF_RID_sf"/>
</dbReference>
<evidence type="ECO:0000256" key="8">
    <source>
        <dbReference type="ARBA" id="ARBA00023204"/>
    </source>
</evidence>
<dbReference type="GO" id="GO:0003684">
    <property type="term" value="F:damaged DNA binding"/>
    <property type="evidence" value="ECO:0007669"/>
    <property type="project" value="InterPro"/>
</dbReference>
<dbReference type="GO" id="GO:0000716">
    <property type="term" value="P:transcription-coupled nucleotide-excision repair, DNA damage recognition"/>
    <property type="evidence" value="ECO:0007669"/>
    <property type="project" value="UniProtKB-UniRule"/>
</dbReference>
<evidence type="ECO:0000259" key="11">
    <source>
        <dbReference type="PROSITE" id="PS51192"/>
    </source>
</evidence>
<dbReference type="Pfam" id="PF00271">
    <property type="entry name" value="Helicase_C"/>
    <property type="match status" value="1"/>
</dbReference>
<comment type="subcellular location">
    <subcellularLocation>
        <location evidence="9">Cytoplasm</location>
    </subcellularLocation>
</comment>
<dbReference type="SUPFAM" id="SSF52540">
    <property type="entry name" value="P-loop containing nucleoside triphosphate hydrolases"/>
    <property type="match status" value="3"/>
</dbReference>
<evidence type="ECO:0000313" key="14">
    <source>
        <dbReference type="Proteomes" id="UP000193553"/>
    </source>
</evidence>
<keyword evidence="6 9" id="KW-0067">ATP-binding</keyword>
<comment type="similarity">
    <text evidence="9">In the N-terminal section; belongs to the UvrB family.</text>
</comment>
<comment type="caution">
    <text evidence="13">The sequence shown here is derived from an EMBL/GenBank/DDBJ whole genome shotgun (WGS) entry which is preliminary data.</text>
</comment>
<evidence type="ECO:0000256" key="5">
    <source>
        <dbReference type="ARBA" id="ARBA00022806"/>
    </source>
</evidence>
<keyword evidence="7 9" id="KW-0238">DNA-binding</keyword>
<dbReference type="Pfam" id="PF17757">
    <property type="entry name" value="UvrB_inter"/>
    <property type="match status" value="1"/>
</dbReference>
<organism evidence="13 14">
    <name type="scientific">Bradyrhizobium canariense</name>
    <dbReference type="NCBI Taxonomy" id="255045"/>
    <lineage>
        <taxon>Bacteria</taxon>
        <taxon>Pseudomonadati</taxon>
        <taxon>Pseudomonadota</taxon>
        <taxon>Alphaproteobacteria</taxon>
        <taxon>Hyphomicrobiales</taxon>
        <taxon>Nitrobacteraceae</taxon>
        <taxon>Bradyrhizobium</taxon>
    </lineage>
</organism>
<dbReference type="SMART" id="SM00490">
    <property type="entry name" value="HELICc"/>
    <property type="match status" value="1"/>
</dbReference>
<dbReference type="GO" id="GO:0005737">
    <property type="term" value="C:cytoplasm"/>
    <property type="evidence" value="ECO:0007669"/>
    <property type="project" value="UniProtKB-SubCell"/>
</dbReference>
<evidence type="ECO:0000313" key="13">
    <source>
        <dbReference type="EMBL" id="OSJ17847.1"/>
    </source>
</evidence>
<dbReference type="SMART" id="SM00487">
    <property type="entry name" value="DEXDc"/>
    <property type="match status" value="1"/>
</dbReference>
<dbReference type="GO" id="GO:0016787">
    <property type="term" value="F:hydrolase activity"/>
    <property type="evidence" value="ECO:0007669"/>
    <property type="project" value="UniProtKB-KW"/>
</dbReference>
<dbReference type="InterPro" id="IPR047112">
    <property type="entry name" value="RecG/Mfd"/>
</dbReference>
<dbReference type="PANTHER" id="PTHR47964:SF1">
    <property type="entry name" value="ATP-DEPENDENT DNA HELICASE HOMOLOG RECG, CHLOROPLASTIC"/>
    <property type="match status" value="1"/>
</dbReference>
<dbReference type="Gene3D" id="3.30.2060.10">
    <property type="entry name" value="Penicillin-binding protein 1b domain"/>
    <property type="match status" value="1"/>
</dbReference>
<evidence type="ECO:0000256" key="3">
    <source>
        <dbReference type="ARBA" id="ARBA00022763"/>
    </source>
</evidence>
<dbReference type="PROSITE" id="PS51192">
    <property type="entry name" value="HELICASE_ATP_BIND_1"/>
    <property type="match status" value="1"/>
</dbReference>
<evidence type="ECO:0000256" key="6">
    <source>
        <dbReference type="ARBA" id="ARBA00022840"/>
    </source>
</evidence>
<keyword evidence="4 9" id="KW-0378">Hydrolase</keyword>
<evidence type="ECO:0000256" key="7">
    <source>
        <dbReference type="ARBA" id="ARBA00023125"/>
    </source>
</evidence>
<dbReference type="Gene3D" id="3.40.50.300">
    <property type="entry name" value="P-loop containing nucleotide triphosphate hydrolases"/>
    <property type="match status" value="2"/>
</dbReference>
<dbReference type="Pfam" id="PF00270">
    <property type="entry name" value="DEAD"/>
    <property type="match status" value="1"/>
</dbReference>
<dbReference type="InterPro" id="IPR011545">
    <property type="entry name" value="DEAD/DEAH_box_helicase_dom"/>
</dbReference>
<dbReference type="GO" id="GO:0003678">
    <property type="term" value="F:DNA helicase activity"/>
    <property type="evidence" value="ECO:0007669"/>
    <property type="project" value="TreeGrafter"/>
</dbReference>